<proteinExistence type="predicted"/>
<evidence type="ECO:0000313" key="1">
    <source>
        <dbReference type="Proteomes" id="UP000095286"/>
    </source>
</evidence>
<evidence type="ECO:0000313" key="2">
    <source>
        <dbReference type="WBParaSite" id="RSKR_0001088300.1"/>
    </source>
</evidence>
<reference evidence="2" key="1">
    <citation type="submission" date="2016-11" db="UniProtKB">
        <authorList>
            <consortium name="WormBaseParasite"/>
        </authorList>
    </citation>
    <scope>IDENTIFICATION</scope>
    <source>
        <strain evidence="2">KR3021</strain>
    </source>
</reference>
<organism evidence="1 2">
    <name type="scientific">Rhabditophanes sp. KR3021</name>
    <dbReference type="NCBI Taxonomy" id="114890"/>
    <lineage>
        <taxon>Eukaryota</taxon>
        <taxon>Metazoa</taxon>
        <taxon>Ecdysozoa</taxon>
        <taxon>Nematoda</taxon>
        <taxon>Chromadorea</taxon>
        <taxon>Rhabditida</taxon>
        <taxon>Tylenchina</taxon>
        <taxon>Panagrolaimomorpha</taxon>
        <taxon>Strongyloidoidea</taxon>
        <taxon>Alloionematidae</taxon>
        <taxon>Rhabditophanes</taxon>
    </lineage>
</organism>
<name>A0AC35UF39_9BILA</name>
<dbReference type="Proteomes" id="UP000095286">
    <property type="component" value="Unplaced"/>
</dbReference>
<sequence length="450" mass="50878">MKVEEITESNIDDLAPLRGDGHVETKASLEEEADDCEEKNLQEVRRMREEHLSVDEIDTLRAKAATKKAEGNECFARGDYIHAIAAYAECIEVCPLQFCKDHSVFHGNIAACHIKLENWEDAVKSAGKGCELDGGNMKFVERRAFARFKKGGDLLELAAEDYQKLVEMVDNAAIRRAHEEKLKLIEQAIQERNEKLKEQLFSGLKTFGNFCLKPFGLSTDSFELQQQDGGGYSINMKQQVVLGCGDDYIHGNFLSTALSPNKFIATQGPLQTTKDAFYRMVIQEGVQEIVMLCNTVENNKAKCANYFPDKAGEQMVVGDFMIECIERTPLNEECLTVTRSILCITHNNLPTNLPIMLLIICDLIGLIRRSGTIIAVQSLIKQRILSQPMDNDLTLLKHIRFFRILAVQTETQYLFIHYALVSLIVGQFKHILPPQYKTLFEHFASYEKAI</sequence>
<protein>
    <submittedName>
        <fullName evidence="2">Tyrosine-protein phosphatase domain-containing protein</fullName>
    </submittedName>
</protein>
<dbReference type="WBParaSite" id="RSKR_0001088300.1">
    <property type="protein sequence ID" value="RSKR_0001088300.1"/>
    <property type="gene ID" value="RSKR_0001088300"/>
</dbReference>
<accession>A0AC35UF39</accession>